<dbReference type="RefSeq" id="WP_321398445.1">
    <property type="nucleotide sequence ID" value="NZ_CP139487.1"/>
</dbReference>
<dbReference type="EMBL" id="CP139487">
    <property type="protein sequence ID" value="WPU66334.1"/>
    <property type="molecule type" value="Genomic_DNA"/>
</dbReference>
<accession>A0AAX4HSM1</accession>
<dbReference type="InterPro" id="IPR036069">
    <property type="entry name" value="DUF34/NIF3_sf"/>
</dbReference>
<dbReference type="SUPFAM" id="SSF102705">
    <property type="entry name" value="NIF3 (NGG1p interacting factor 3)-like"/>
    <property type="match status" value="1"/>
</dbReference>
<organism evidence="1 2">
    <name type="scientific">Peredibacter starrii</name>
    <dbReference type="NCBI Taxonomy" id="28202"/>
    <lineage>
        <taxon>Bacteria</taxon>
        <taxon>Pseudomonadati</taxon>
        <taxon>Bdellovibrionota</taxon>
        <taxon>Bacteriovoracia</taxon>
        <taxon>Bacteriovoracales</taxon>
        <taxon>Bacteriovoracaceae</taxon>
        <taxon>Peredibacter</taxon>
    </lineage>
</organism>
<dbReference type="Proteomes" id="UP001324634">
    <property type="component" value="Chromosome"/>
</dbReference>
<evidence type="ECO:0000313" key="1">
    <source>
        <dbReference type="EMBL" id="WPU66334.1"/>
    </source>
</evidence>
<dbReference type="KEGG" id="psti:SOO65_06200"/>
<name>A0AAX4HSM1_9BACT</name>
<evidence type="ECO:0000313" key="2">
    <source>
        <dbReference type="Proteomes" id="UP001324634"/>
    </source>
</evidence>
<reference evidence="1 2" key="1">
    <citation type="submission" date="2023-11" db="EMBL/GenBank/DDBJ databases">
        <title>Peredibacter starrii A3.12.</title>
        <authorList>
            <person name="Mitchell R.J."/>
        </authorList>
    </citation>
    <scope>NUCLEOTIDE SEQUENCE [LARGE SCALE GENOMIC DNA]</scope>
    <source>
        <strain evidence="1 2">A3.12</strain>
    </source>
</reference>
<keyword evidence="2" id="KW-1185">Reference proteome</keyword>
<proteinExistence type="predicted"/>
<dbReference type="AlphaFoldDB" id="A0AAX4HSM1"/>
<protein>
    <submittedName>
        <fullName evidence="1">NGG1p interacting factor NIF3</fullName>
    </submittedName>
</protein>
<gene>
    <name evidence="1" type="ORF">SOO65_06200</name>
</gene>
<dbReference type="Gene3D" id="3.30.70.120">
    <property type="match status" value="1"/>
</dbReference>
<dbReference type="PANTHER" id="PTHR41774:SF1">
    <property type="entry name" value="NGG1P INTERACTING FACTOR NIF3"/>
    <property type="match status" value="1"/>
</dbReference>
<dbReference type="PANTHER" id="PTHR41774">
    <property type="match status" value="1"/>
</dbReference>
<dbReference type="InterPro" id="IPR015867">
    <property type="entry name" value="N-reg_PII/ATP_PRibTrfase_C"/>
</dbReference>
<sequence length="103" mass="11282">MFFIAFYVPEDHAEKVKEAMFLAGAGTIGNYRRCSFEYKGVGQFEPLAGSDPFIGKVGDVERVPELKVEMVCAEGHLAAAISALKMSHPYETPAYHVIKTVGI</sequence>